<keyword evidence="10 15" id="KW-0067">ATP-binding</keyword>
<evidence type="ECO:0000256" key="4">
    <source>
        <dbReference type="ARBA" id="ARBA00022670"/>
    </source>
</evidence>
<dbReference type="GO" id="GO:0008270">
    <property type="term" value="F:zinc ion binding"/>
    <property type="evidence" value="ECO:0007669"/>
    <property type="project" value="UniProtKB-UniRule"/>
</dbReference>
<dbReference type="GO" id="GO:0004222">
    <property type="term" value="F:metalloendopeptidase activity"/>
    <property type="evidence" value="ECO:0007669"/>
    <property type="project" value="InterPro"/>
</dbReference>
<keyword evidence="4 15" id="KW-0645">Protease</keyword>
<comment type="function">
    <text evidence="15">Acts as a processive, ATP-dependent zinc metallopeptidase for both cytoplasmic and membrane proteins. Plays a role in the quality control of integral membrane proteins.</text>
</comment>
<dbReference type="GO" id="GO:0005524">
    <property type="term" value="F:ATP binding"/>
    <property type="evidence" value="ECO:0007669"/>
    <property type="project" value="UniProtKB-UniRule"/>
</dbReference>
<dbReference type="Gene3D" id="1.20.58.760">
    <property type="entry name" value="Peptidase M41"/>
    <property type="match status" value="1"/>
</dbReference>
<feature type="active site" evidence="15">
    <location>
        <position position="420"/>
    </location>
</feature>
<accession>A0A9D2ADQ2</accession>
<evidence type="ECO:0000313" key="20">
    <source>
        <dbReference type="Proteomes" id="UP000824193"/>
    </source>
</evidence>
<comment type="subunit">
    <text evidence="15">Homohexamer.</text>
</comment>
<keyword evidence="3 15" id="KW-1003">Cell membrane</keyword>
<feature type="binding site" evidence="15">
    <location>
        <position position="423"/>
    </location>
    <ligand>
        <name>Zn(2+)</name>
        <dbReference type="ChEBI" id="CHEBI:29105"/>
        <note>catalytic</note>
    </ligand>
</feature>
<dbReference type="PANTHER" id="PTHR23076:SF113">
    <property type="entry name" value="ATP-DEPENDENT ZINC METALLOPROTEASE FTSH 1, CHLOROPLASTIC-RELATED"/>
    <property type="match status" value="1"/>
</dbReference>
<dbReference type="SUPFAM" id="SSF52540">
    <property type="entry name" value="P-loop containing nucleoside triphosphate hydrolases"/>
    <property type="match status" value="1"/>
</dbReference>
<feature type="compositionally biased region" description="Low complexity" evidence="17">
    <location>
        <begin position="600"/>
        <end position="648"/>
    </location>
</feature>
<feature type="binding site" evidence="15">
    <location>
        <begin position="197"/>
        <end position="204"/>
    </location>
    <ligand>
        <name>ATP</name>
        <dbReference type="ChEBI" id="CHEBI:30616"/>
    </ligand>
</feature>
<evidence type="ECO:0000256" key="6">
    <source>
        <dbReference type="ARBA" id="ARBA00022723"/>
    </source>
</evidence>
<keyword evidence="13 15" id="KW-0472">Membrane</keyword>
<sequence length="656" mass="71377">MDLNTGNLRLALKEGEVALPDGVKESTAQEQQTIGTTQGLLTAMMGGQQAAQDILPTGEGIYHITYRLPYPGMFVNYVQDYIDQYNEANPDSPMVYDYIAARAEVPWFDILLMVMLVGSMVFVFYTMYRGSQGGGIMNVGRAKVKDQTEDKRKTTFADVAGADEEKNELEEIVQFLKNPGQFNNLGARIPHGVLLVGPPGTGKTLLARACAGEAGVPFYSISGSDFVEMYVGVGASRVRDLFDKAKKTAPSIIFIDEIDAVGRQRGTGLGGGHDEREQTLNQMLVEMDGFGANEGVIVIAATNRADILDHALLRPGRFDRQVYVGLPDVKGREEILKVHTRHKPLAPDVNLGTIARTTVGFSGADLENLVNEAALLAARRGKKAITEQEIEEASIKVVAGPEKKSRVVTEKEKRLTAYHEAGHAITHYYCKTADPVHEISIIPRGMAGGYTMSLPEKDQTYVTKTQMQEQIVTLLGGRVAELLVLDDISTGASNDLERATKTARAMVTRYGFSERMGPVVYGSDPGETFLGRDFAQGKGYSETIAAEIDSEIRDIVDEAFETARRMLTEHRDQLEVVAQALMRREKLSGEEFKTLMEGGQLPEQEAQPAAPASTEAPAQPQALEGPQPAEAAEPAEPAEPAQSAEPAQTPDDEPRA</sequence>
<evidence type="ECO:0000256" key="3">
    <source>
        <dbReference type="ARBA" id="ARBA00022475"/>
    </source>
</evidence>
<evidence type="ECO:0000256" key="1">
    <source>
        <dbReference type="ARBA" id="ARBA00004370"/>
    </source>
</evidence>
<feature type="transmembrane region" description="Helical" evidence="15">
    <location>
        <begin position="107"/>
        <end position="128"/>
    </location>
</feature>
<dbReference type="FunFam" id="1.20.58.760:FF:000001">
    <property type="entry name" value="ATP-dependent zinc metalloprotease FtsH"/>
    <property type="match status" value="1"/>
</dbReference>
<evidence type="ECO:0000256" key="10">
    <source>
        <dbReference type="ARBA" id="ARBA00022840"/>
    </source>
</evidence>
<feature type="binding site" evidence="15">
    <location>
        <position position="419"/>
    </location>
    <ligand>
        <name>Zn(2+)</name>
        <dbReference type="ChEBI" id="CHEBI:29105"/>
        <note>catalytic</note>
    </ligand>
</feature>
<dbReference type="InterPro" id="IPR003959">
    <property type="entry name" value="ATPase_AAA_core"/>
</dbReference>
<dbReference type="GO" id="GO:0030163">
    <property type="term" value="P:protein catabolic process"/>
    <property type="evidence" value="ECO:0007669"/>
    <property type="project" value="UniProtKB-UniRule"/>
</dbReference>
<dbReference type="EC" id="3.4.24.-" evidence="15"/>
<evidence type="ECO:0000256" key="11">
    <source>
        <dbReference type="ARBA" id="ARBA00022989"/>
    </source>
</evidence>
<dbReference type="SMART" id="SM00382">
    <property type="entry name" value="AAA"/>
    <property type="match status" value="1"/>
</dbReference>
<dbReference type="Gene3D" id="1.10.8.60">
    <property type="match status" value="1"/>
</dbReference>
<dbReference type="InterPro" id="IPR005936">
    <property type="entry name" value="FtsH"/>
</dbReference>
<dbReference type="InterPro" id="IPR027417">
    <property type="entry name" value="P-loop_NTPase"/>
</dbReference>
<dbReference type="FunFam" id="3.40.50.300:FF:000001">
    <property type="entry name" value="ATP-dependent zinc metalloprotease FtsH"/>
    <property type="match status" value="1"/>
</dbReference>
<gene>
    <name evidence="15 19" type="primary">ftsH</name>
    <name evidence="19" type="ORF">H9865_03450</name>
</gene>
<dbReference type="EMBL" id="DXFW01000009">
    <property type="protein sequence ID" value="HIX05155.1"/>
    <property type="molecule type" value="Genomic_DNA"/>
</dbReference>
<comment type="caution">
    <text evidence="15">Lacks conserved residue(s) required for the propagation of feature annotation.</text>
</comment>
<protein>
    <recommendedName>
        <fullName evidence="15">ATP-dependent zinc metalloprotease FtsH</fullName>
        <ecNumber evidence="15">3.4.24.-</ecNumber>
    </recommendedName>
</protein>
<dbReference type="InterPro" id="IPR037219">
    <property type="entry name" value="Peptidase_M41-like"/>
</dbReference>
<evidence type="ECO:0000256" key="8">
    <source>
        <dbReference type="ARBA" id="ARBA00022801"/>
    </source>
</evidence>
<dbReference type="InterPro" id="IPR003960">
    <property type="entry name" value="ATPase_AAA_CS"/>
</dbReference>
<dbReference type="GO" id="GO:0016887">
    <property type="term" value="F:ATP hydrolysis activity"/>
    <property type="evidence" value="ECO:0007669"/>
    <property type="project" value="UniProtKB-UniRule"/>
</dbReference>
<evidence type="ECO:0000256" key="13">
    <source>
        <dbReference type="ARBA" id="ARBA00023136"/>
    </source>
</evidence>
<dbReference type="Gene3D" id="3.40.50.300">
    <property type="entry name" value="P-loop containing nucleotide triphosphate hydrolases"/>
    <property type="match status" value="1"/>
</dbReference>
<evidence type="ECO:0000256" key="2">
    <source>
        <dbReference type="ARBA" id="ARBA00010044"/>
    </source>
</evidence>
<dbReference type="PROSITE" id="PS00674">
    <property type="entry name" value="AAA"/>
    <property type="match status" value="1"/>
</dbReference>
<keyword evidence="5 15" id="KW-0812">Transmembrane</keyword>
<feature type="region of interest" description="Disordered" evidence="17">
    <location>
        <begin position="600"/>
        <end position="656"/>
    </location>
</feature>
<keyword evidence="8 15" id="KW-0378">Hydrolase</keyword>
<evidence type="ECO:0000256" key="14">
    <source>
        <dbReference type="ARBA" id="ARBA00061570"/>
    </source>
</evidence>
<evidence type="ECO:0000256" key="17">
    <source>
        <dbReference type="SAM" id="MobiDB-lite"/>
    </source>
</evidence>
<evidence type="ECO:0000256" key="12">
    <source>
        <dbReference type="ARBA" id="ARBA00023049"/>
    </source>
</evidence>
<dbReference type="GO" id="GO:0005886">
    <property type="term" value="C:plasma membrane"/>
    <property type="evidence" value="ECO:0007669"/>
    <property type="project" value="UniProtKB-SubCell"/>
</dbReference>
<dbReference type="GO" id="GO:0006508">
    <property type="term" value="P:proteolysis"/>
    <property type="evidence" value="ECO:0007669"/>
    <property type="project" value="UniProtKB-KW"/>
</dbReference>
<evidence type="ECO:0000313" key="19">
    <source>
        <dbReference type="EMBL" id="HIX05155.1"/>
    </source>
</evidence>
<reference evidence="19" key="1">
    <citation type="journal article" date="2021" name="PeerJ">
        <title>Extensive microbial diversity within the chicken gut microbiome revealed by metagenomics and culture.</title>
        <authorList>
            <person name="Gilroy R."/>
            <person name="Ravi A."/>
            <person name="Getino M."/>
            <person name="Pursley I."/>
            <person name="Horton D.L."/>
            <person name="Alikhan N.F."/>
            <person name="Baker D."/>
            <person name="Gharbi K."/>
            <person name="Hall N."/>
            <person name="Watson M."/>
            <person name="Adriaenssens E.M."/>
            <person name="Foster-Nyarko E."/>
            <person name="Jarju S."/>
            <person name="Secka A."/>
            <person name="Antonio M."/>
            <person name="Oren A."/>
            <person name="Chaudhuri R.R."/>
            <person name="La Ragione R."/>
            <person name="Hildebrand F."/>
            <person name="Pallen M.J."/>
        </authorList>
    </citation>
    <scope>NUCLEOTIDE SEQUENCE</scope>
    <source>
        <strain evidence="19">2239</strain>
    </source>
</reference>
<evidence type="ECO:0000256" key="5">
    <source>
        <dbReference type="ARBA" id="ARBA00022692"/>
    </source>
</evidence>
<dbReference type="Proteomes" id="UP000824193">
    <property type="component" value="Unassembled WGS sequence"/>
</dbReference>
<dbReference type="HAMAP" id="MF_01458">
    <property type="entry name" value="FtsH"/>
    <property type="match status" value="1"/>
</dbReference>
<keyword evidence="9 15" id="KW-0862">Zinc</keyword>
<dbReference type="NCBIfam" id="TIGR01241">
    <property type="entry name" value="FtsH_fam"/>
    <property type="match status" value="1"/>
</dbReference>
<dbReference type="PANTHER" id="PTHR23076">
    <property type="entry name" value="METALLOPROTEASE M41 FTSH"/>
    <property type="match status" value="1"/>
</dbReference>
<evidence type="ECO:0000256" key="7">
    <source>
        <dbReference type="ARBA" id="ARBA00022741"/>
    </source>
</evidence>
<comment type="similarity">
    <text evidence="14 15">In the central section; belongs to the AAA ATPase family.</text>
</comment>
<comment type="similarity">
    <text evidence="16">Belongs to the AAA ATPase family.</text>
</comment>
<dbReference type="Pfam" id="PF01434">
    <property type="entry name" value="Peptidase_M41"/>
    <property type="match status" value="1"/>
</dbReference>
<comment type="similarity">
    <text evidence="2 15">In the C-terminal section; belongs to the peptidase M41 family.</text>
</comment>
<organism evidence="19 20">
    <name type="scientific">Candidatus Allofournierella pullicola</name>
    <dbReference type="NCBI Taxonomy" id="2838596"/>
    <lineage>
        <taxon>Bacteria</taxon>
        <taxon>Bacillati</taxon>
        <taxon>Bacillota</taxon>
        <taxon>Clostridia</taxon>
        <taxon>Eubacteriales</taxon>
        <taxon>Oscillospiraceae</taxon>
        <taxon>Allofournierella</taxon>
    </lineage>
</organism>
<dbReference type="CDD" id="cd19501">
    <property type="entry name" value="RecA-like_FtsH"/>
    <property type="match status" value="1"/>
</dbReference>
<reference evidence="19" key="2">
    <citation type="submission" date="2021-04" db="EMBL/GenBank/DDBJ databases">
        <authorList>
            <person name="Gilroy R."/>
        </authorList>
    </citation>
    <scope>NUCLEOTIDE SEQUENCE</scope>
    <source>
        <strain evidence="19">2239</strain>
    </source>
</reference>
<evidence type="ECO:0000256" key="16">
    <source>
        <dbReference type="RuleBase" id="RU003651"/>
    </source>
</evidence>
<feature type="domain" description="AAA+ ATPase" evidence="18">
    <location>
        <begin position="189"/>
        <end position="328"/>
    </location>
</feature>
<evidence type="ECO:0000259" key="18">
    <source>
        <dbReference type="SMART" id="SM00382"/>
    </source>
</evidence>
<feature type="binding site" evidence="15">
    <location>
        <position position="495"/>
    </location>
    <ligand>
        <name>Zn(2+)</name>
        <dbReference type="ChEBI" id="CHEBI:29105"/>
        <note>catalytic</note>
    </ligand>
</feature>
<dbReference type="SUPFAM" id="SSF140990">
    <property type="entry name" value="FtsH protease domain-like"/>
    <property type="match status" value="1"/>
</dbReference>
<comment type="subcellular location">
    <subcellularLocation>
        <location evidence="15">Cell membrane</location>
        <topology evidence="15">Multi-pass membrane protein</topology>
        <orientation evidence="15">Cytoplasmic side</orientation>
    </subcellularLocation>
    <subcellularLocation>
        <location evidence="1">Membrane</location>
    </subcellularLocation>
</comment>
<evidence type="ECO:0000256" key="9">
    <source>
        <dbReference type="ARBA" id="ARBA00022833"/>
    </source>
</evidence>
<dbReference type="InterPro" id="IPR000642">
    <property type="entry name" value="Peptidase_M41"/>
</dbReference>
<keyword evidence="11 15" id="KW-1133">Transmembrane helix</keyword>
<keyword evidence="6 15" id="KW-0479">Metal-binding</keyword>
<proteinExistence type="inferred from homology"/>
<dbReference type="InterPro" id="IPR041569">
    <property type="entry name" value="AAA_lid_3"/>
</dbReference>
<keyword evidence="12 15" id="KW-0482">Metalloprotease</keyword>
<comment type="caution">
    <text evidence="19">The sequence shown here is derived from an EMBL/GenBank/DDBJ whole genome shotgun (WGS) entry which is preliminary data.</text>
</comment>
<keyword evidence="7 15" id="KW-0547">Nucleotide-binding</keyword>
<dbReference type="GO" id="GO:0004176">
    <property type="term" value="F:ATP-dependent peptidase activity"/>
    <property type="evidence" value="ECO:0007669"/>
    <property type="project" value="InterPro"/>
</dbReference>
<dbReference type="FunFam" id="1.10.8.60:FF:000001">
    <property type="entry name" value="ATP-dependent zinc metalloprotease FtsH"/>
    <property type="match status" value="1"/>
</dbReference>
<comment type="cofactor">
    <cofactor evidence="15">
        <name>Zn(2+)</name>
        <dbReference type="ChEBI" id="CHEBI:29105"/>
    </cofactor>
    <text evidence="15">Binds 1 zinc ion per subunit.</text>
</comment>
<dbReference type="Pfam" id="PF17862">
    <property type="entry name" value="AAA_lid_3"/>
    <property type="match status" value="1"/>
</dbReference>
<dbReference type="Pfam" id="PF00004">
    <property type="entry name" value="AAA"/>
    <property type="match status" value="1"/>
</dbReference>
<dbReference type="AlphaFoldDB" id="A0A9D2ADQ2"/>
<evidence type="ECO:0000256" key="15">
    <source>
        <dbReference type="HAMAP-Rule" id="MF_01458"/>
    </source>
</evidence>
<dbReference type="InterPro" id="IPR003593">
    <property type="entry name" value="AAA+_ATPase"/>
</dbReference>
<name>A0A9D2ADQ2_9FIRM</name>